<dbReference type="PANTHER" id="PTHR11592">
    <property type="entry name" value="GLUTATHIONE PEROXIDASE"/>
    <property type="match status" value="1"/>
</dbReference>
<reference evidence="6" key="1">
    <citation type="submission" date="2021-01" db="EMBL/GenBank/DDBJ databases">
        <title>Marivirga aurantiaca sp. nov., isolated from intertidal surface sediments.</title>
        <authorList>
            <person name="Zhang M."/>
        </authorList>
    </citation>
    <scope>NUCLEOTIDE SEQUENCE</scope>
    <source>
        <strain evidence="6">S37H4</strain>
    </source>
</reference>
<dbReference type="PIRSF" id="PIRSF000303">
    <property type="entry name" value="Glutathion_perox"/>
    <property type="match status" value="1"/>
</dbReference>
<evidence type="ECO:0000256" key="1">
    <source>
        <dbReference type="ARBA" id="ARBA00006926"/>
    </source>
</evidence>
<proteinExistence type="inferred from homology"/>
<dbReference type="InterPro" id="IPR029759">
    <property type="entry name" value="GPX_AS"/>
</dbReference>
<comment type="similarity">
    <text evidence="1 5">Belongs to the glutathione peroxidase family.</text>
</comment>
<dbReference type="Proteomes" id="UP000611723">
    <property type="component" value="Unassembled WGS sequence"/>
</dbReference>
<keyword evidence="3 5" id="KW-0560">Oxidoreductase</keyword>
<evidence type="ECO:0000256" key="5">
    <source>
        <dbReference type="RuleBase" id="RU000499"/>
    </source>
</evidence>
<dbReference type="SUPFAM" id="SSF52833">
    <property type="entry name" value="Thioredoxin-like"/>
    <property type="match status" value="1"/>
</dbReference>
<accession>A0A935CDD0</accession>
<dbReference type="PROSITE" id="PS00460">
    <property type="entry name" value="GLUTATHIONE_PEROXID_1"/>
    <property type="match status" value="1"/>
</dbReference>
<organism evidence="6 7">
    <name type="scientific">Marivirga aurantiaca</name>
    <dbReference type="NCBI Taxonomy" id="2802615"/>
    <lineage>
        <taxon>Bacteria</taxon>
        <taxon>Pseudomonadati</taxon>
        <taxon>Bacteroidota</taxon>
        <taxon>Cytophagia</taxon>
        <taxon>Cytophagales</taxon>
        <taxon>Marivirgaceae</taxon>
        <taxon>Marivirga</taxon>
    </lineage>
</organism>
<dbReference type="InterPro" id="IPR000889">
    <property type="entry name" value="Glutathione_peroxidase"/>
</dbReference>
<name>A0A935CDD0_9BACT</name>
<dbReference type="Gene3D" id="3.40.30.10">
    <property type="entry name" value="Glutaredoxin"/>
    <property type="match status" value="1"/>
</dbReference>
<evidence type="ECO:0000256" key="4">
    <source>
        <dbReference type="PIRSR" id="PIRSR000303-1"/>
    </source>
</evidence>
<evidence type="ECO:0000313" key="6">
    <source>
        <dbReference type="EMBL" id="MBK6266788.1"/>
    </source>
</evidence>
<feature type="active site" evidence="4">
    <location>
        <position position="61"/>
    </location>
</feature>
<dbReference type="Pfam" id="PF00255">
    <property type="entry name" value="GSHPx"/>
    <property type="match status" value="1"/>
</dbReference>
<dbReference type="InterPro" id="IPR036249">
    <property type="entry name" value="Thioredoxin-like_sf"/>
</dbReference>
<dbReference type="AlphaFoldDB" id="A0A935CDD0"/>
<dbReference type="GO" id="GO:0004601">
    <property type="term" value="F:peroxidase activity"/>
    <property type="evidence" value="ECO:0007669"/>
    <property type="project" value="UniProtKB-KW"/>
</dbReference>
<keyword evidence="7" id="KW-1185">Reference proteome</keyword>
<dbReference type="PROSITE" id="PS51355">
    <property type="entry name" value="GLUTATHIONE_PEROXID_3"/>
    <property type="match status" value="1"/>
</dbReference>
<dbReference type="PANTHER" id="PTHR11592:SF134">
    <property type="entry name" value="PHOSPHOLIPID HYDROPEROXIDE GLUTATHIONE PEROXIDASE"/>
    <property type="match status" value="1"/>
</dbReference>
<keyword evidence="2 5" id="KW-0575">Peroxidase</keyword>
<dbReference type="GO" id="GO:0006979">
    <property type="term" value="P:response to oxidative stress"/>
    <property type="evidence" value="ECO:0007669"/>
    <property type="project" value="InterPro"/>
</dbReference>
<dbReference type="PRINTS" id="PR01011">
    <property type="entry name" value="GLUTPROXDASE"/>
</dbReference>
<evidence type="ECO:0000313" key="7">
    <source>
        <dbReference type="Proteomes" id="UP000611723"/>
    </source>
</evidence>
<comment type="caution">
    <text evidence="6">The sequence shown here is derived from an EMBL/GenBank/DDBJ whole genome shotgun (WGS) entry which is preliminary data.</text>
</comment>
<evidence type="ECO:0000256" key="3">
    <source>
        <dbReference type="ARBA" id="ARBA00023002"/>
    </source>
</evidence>
<gene>
    <name evidence="6" type="ORF">JKA74_17225</name>
</gene>
<sequence>MRITLVLIQAFVLIIHTSFSQSKSTKMSIYDFQIQSLSGEMIDFSDYKGKKILIVNTASECGYTPQYADLQLVHENFGDQLQVLGFPANNFGGQEPGTDEQIASFCEKNYGVDFPLFSKMDVVGEQQHPLYVWLKEKTGKEPNWNFCKYLISDDGKEVSFYPSSVNPGEIAEKL</sequence>
<dbReference type="CDD" id="cd00340">
    <property type="entry name" value="GSH_Peroxidase"/>
    <property type="match status" value="1"/>
</dbReference>
<evidence type="ECO:0000256" key="2">
    <source>
        <dbReference type="ARBA" id="ARBA00022559"/>
    </source>
</evidence>
<protein>
    <recommendedName>
        <fullName evidence="5">Glutathione peroxidase</fullName>
    </recommendedName>
</protein>
<dbReference type="EMBL" id="JAEQBW010000011">
    <property type="protein sequence ID" value="MBK6266788.1"/>
    <property type="molecule type" value="Genomic_DNA"/>
</dbReference>